<dbReference type="PROSITE" id="PS00910">
    <property type="entry name" value="UPF0029"/>
    <property type="match status" value="1"/>
</dbReference>
<dbReference type="GO" id="GO:0006446">
    <property type="term" value="P:regulation of translational initiation"/>
    <property type="evidence" value="ECO:0007669"/>
    <property type="project" value="TreeGrafter"/>
</dbReference>
<accession>A0A328C520</accession>
<keyword evidence="4" id="KW-1185">Reference proteome</keyword>
<sequence>MRVNTPDEEQPYWTLAGVGTSEHVVERSRFLGYALAVSSEEEAQAFIAEKRREFYDARHVCFAFRLGRGAQPLERSSDDGEPARTAGFPMLQILEGLELVDVLVVVVRYFGGIKLGTGGLARAYREAARQAVEAAGPERRFPQREVALNIPYGVQAQVEHLLGPMEEVEVLRVDYAADVTLHLGVRCLALEDLRARLATLLQRDGADVFEGDEG</sequence>
<dbReference type="EMBL" id="QHKO01000004">
    <property type="protein sequence ID" value="RAL22349.1"/>
    <property type="molecule type" value="Genomic_DNA"/>
</dbReference>
<dbReference type="AlphaFoldDB" id="A0A328C520"/>
<comment type="similarity">
    <text evidence="1">Belongs to the IMPACT family.</text>
</comment>
<dbReference type="InterPro" id="IPR023582">
    <property type="entry name" value="Impact"/>
</dbReference>
<gene>
    <name evidence="3" type="ORF">DL240_10900</name>
</gene>
<name>A0A328C520_9DELT</name>
<dbReference type="Gene3D" id="3.30.230.30">
    <property type="entry name" value="Impact, N-terminal domain"/>
    <property type="match status" value="1"/>
</dbReference>
<dbReference type="InterPro" id="IPR036956">
    <property type="entry name" value="Impact_N_sf"/>
</dbReference>
<proteinExistence type="inferred from homology"/>
<evidence type="ECO:0000256" key="1">
    <source>
        <dbReference type="ARBA" id="ARBA00007665"/>
    </source>
</evidence>
<feature type="domain" description="Impact N-terminal" evidence="2">
    <location>
        <begin position="27"/>
        <end position="132"/>
    </location>
</feature>
<organism evidence="3 4">
    <name type="scientific">Lujinxingia litoralis</name>
    <dbReference type="NCBI Taxonomy" id="2211119"/>
    <lineage>
        <taxon>Bacteria</taxon>
        <taxon>Deltaproteobacteria</taxon>
        <taxon>Bradymonadales</taxon>
        <taxon>Lujinxingiaceae</taxon>
        <taxon>Lujinxingia</taxon>
    </lineage>
</organism>
<dbReference type="Pfam" id="PF01205">
    <property type="entry name" value="Impact_N"/>
    <property type="match status" value="1"/>
</dbReference>
<evidence type="ECO:0000313" key="4">
    <source>
        <dbReference type="Proteomes" id="UP000249169"/>
    </source>
</evidence>
<dbReference type="PANTHER" id="PTHR16301:SF20">
    <property type="entry name" value="IMPACT FAMILY MEMBER YIGZ"/>
    <property type="match status" value="1"/>
</dbReference>
<dbReference type="Proteomes" id="UP000249169">
    <property type="component" value="Unassembled WGS sequence"/>
</dbReference>
<dbReference type="InterPro" id="IPR001498">
    <property type="entry name" value="Impact_N"/>
</dbReference>
<dbReference type="GO" id="GO:0005737">
    <property type="term" value="C:cytoplasm"/>
    <property type="evidence" value="ECO:0007669"/>
    <property type="project" value="TreeGrafter"/>
</dbReference>
<dbReference type="SUPFAM" id="SSF54211">
    <property type="entry name" value="Ribosomal protein S5 domain 2-like"/>
    <property type="match status" value="1"/>
</dbReference>
<evidence type="ECO:0000259" key="2">
    <source>
        <dbReference type="Pfam" id="PF01205"/>
    </source>
</evidence>
<comment type="caution">
    <text evidence="3">The sequence shown here is derived from an EMBL/GenBank/DDBJ whole genome shotgun (WGS) entry which is preliminary data.</text>
</comment>
<dbReference type="PANTHER" id="PTHR16301">
    <property type="entry name" value="IMPACT-RELATED"/>
    <property type="match status" value="1"/>
</dbReference>
<dbReference type="Gene3D" id="3.30.70.240">
    <property type="match status" value="1"/>
</dbReference>
<protein>
    <submittedName>
        <fullName evidence="3">YigZ family protein</fullName>
    </submittedName>
</protein>
<dbReference type="RefSeq" id="WP_111729920.1">
    <property type="nucleotide sequence ID" value="NZ_QHKO01000004.1"/>
</dbReference>
<dbReference type="InterPro" id="IPR020569">
    <property type="entry name" value="UPF0029_Impact_CS"/>
</dbReference>
<reference evidence="3 4" key="1">
    <citation type="submission" date="2018-05" db="EMBL/GenBank/DDBJ databases">
        <title>Lujinxingia marina gen. nov. sp. nov., a new facultative anaerobic member of the class Deltaproteobacteria, and proposal of Lujinxingaceae fam. nov.</title>
        <authorList>
            <person name="Li C.-M."/>
        </authorList>
    </citation>
    <scope>NUCLEOTIDE SEQUENCE [LARGE SCALE GENOMIC DNA]</scope>
    <source>
        <strain evidence="3 4">B210</strain>
    </source>
</reference>
<dbReference type="InterPro" id="IPR020568">
    <property type="entry name" value="Ribosomal_Su5_D2-typ_SF"/>
</dbReference>
<evidence type="ECO:0000313" key="3">
    <source>
        <dbReference type="EMBL" id="RAL22349.1"/>
    </source>
</evidence>
<dbReference type="OrthoDB" id="9813771at2"/>